<dbReference type="PANTHER" id="PTHR43540:SF1">
    <property type="entry name" value="ISOCHORISMATASE HYDROLASE"/>
    <property type="match status" value="1"/>
</dbReference>
<reference evidence="3" key="1">
    <citation type="journal article" date="2021" name="PeerJ">
        <title>Extensive microbial diversity within the chicken gut microbiome revealed by metagenomics and culture.</title>
        <authorList>
            <person name="Gilroy R."/>
            <person name="Ravi A."/>
            <person name="Getino M."/>
            <person name="Pursley I."/>
            <person name="Horton D.L."/>
            <person name="Alikhan N.F."/>
            <person name="Baker D."/>
            <person name="Gharbi K."/>
            <person name="Hall N."/>
            <person name="Watson M."/>
            <person name="Adriaenssens E.M."/>
            <person name="Foster-Nyarko E."/>
            <person name="Jarju S."/>
            <person name="Secka A."/>
            <person name="Antonio M."/>
            <person name="Oren A."/>
            <person name="Chaudhuri R.R."/>
            <person name="La Ragione R."/>
            <person name="Hildebrand F."/>
            <person name="Pallen M.J."/>
        </authorList>
    </citation>
    <scope>NUCLEOTIDE SEQUENCE</scope>
    <source>
        <strain evidence="3">ChiGjej1B1-98</strain>
    </source>
</reference>
<comment type="caution">
    <text evidence="3">The sequence shown here is derived from an EMBL/GenBank/DDBJ whole genome shotgun (WGS) entry which is preliminary data.</text>
</comment>
<gene>
    <name evidence="3" type="ORF">H9830_16000</name>
</gene>
<feature type="domain" description="Isochorismatase-like" evidence="2">
    <location>
        <begin position="11"/>
        <end position="153"/>
    </location>
</feature>
<protein>
    <submittedName>
        <fullName evidence="3">Cysteine hydrolase</fullName>
    </submittedName>
</protein>
<name>A0A9D1YYV4_9MICO</name>
<proteinExistence type="predicted"/>
<evidence type="ECO:0000313" key="4">
    <source>
        <dbReference type="Proteomes" id="UP000824005"/>
    </source>
</evidence>
<evidence type="ECO:0000256" key="1">
    <source>
        <dbReference type="ARBA" id="ARBA00022801"/>
    </source>
</evidence>
<keyword evidence="1 3" id="KW-0378">Hydrolase</keyword>
<dbReference type="Pfam" id="PF00857">
    <property type="entry name" value="Isochorismatase"/>
    <property type="match status" value="1"/>
</dbReference>
<dbReference type="EMBL" id="DXDC01000486">
    <property type="protein sequence ID" value="HIY67768.1"/>
    <property type="molecule type" value="Genomic_DNA"/>
</dbReference>
<evidence type="ECO:0000259" key="2">
    <source>
        <dbReference type="Pfam" id="PF00857"/>
    </source>
</evidence>
<dbReference type="Gene3D" id="3.40.50.850">
    <property type="entry name" value="Isochorismatase-like"/>
    <property type="match status" value="1"/>
</dbReference>
<dbReference type="CDD" id="cd01014">
    <property type="entry name" value="nicotinamidase_related"/>
    <property type="match status" value="1"/>
</dbReference>
<dbReference type="AlphaFoldDB" id="A0A9D1YYV4"/>
<organism evidence="3 4">
    <name type="scientific">Candidatus Agrococcus pullicola</name>
    <dbReference type="NCBI Taxonomy" id="2838429"/>
    <lineage>
        <taxon>Bacteria</taxon>
        <taxon>Bacillati</taxon>
        <taxon>Actinomycetota</taxon>
        <taxon>Actinomycetes</taxon>
        <taxon>Micrococcales</taxon>
        <taxon>Microbacteriaceae</taxon>
        <taxon>Agrococcus</taxon>
    </lineage>
</organism>
<accession>A0A9D1YYV4</accession>
<sequence length="193" mass="21295">MSRASESRKPALIVIDVQSGFHDAEYWGERDNPDCEQNIATLIEHWRGKGWPLVFVQHDSADPLSPLTPGSAGNEFQDVVTGAPDLLVRKTVNSAFYGTPDLDDWLRNQQIDEVVICGITTNHCCETTARMAGNLGYETYFVIDATHTFARTASDGSRIPAEELSRITAANLHGEFATVIATHDAVADQRSYR</sequence>
<evidence type="ECO:0000313" key="3">
    <source>
        <dbReference type="EMBL" id="HIY67768.1"/>
    </source>
</evidence>
<dbReference type="SUPFAM" id="SSF52499">
    <property type="entry name" value="Isochorismatase-like hydrolases"/>
    <property type="match status" value="1"/>
</dbReference>
<dbReference type="InterPro" id="IPR050272">
    <property type="entry name" value="Isochorismatase-like_hydrls"/>
</dbReference>
<dbReference type="InterPro" id="IPR036380">
    <property type="entry name" value="Isochorismatase-like_sf"/>
</dbReference>
<dbReference type="GO" id="GO:0016787">
    <property type="term" value="F:hydrolase activity"/>
    <property type="evidence" value="ECO:0007669"/>
    <property type="project" value="UniProtKB-KW"/>
</dbReference>
<reference evidence="3" key="2">
    <citation type="submission" date="2021-04" db="EMBL/GenBank/DDBJ databases">
        <authorList>
            <person name="Gilroy R."/>
        </authorList>
    </citation>
    <scope>NUCLEOTIDE SEQUENCE</scope>
    <source>
        <strain evidence="3">ChiGjej1B1-98</strain>
    </source>
</reference>
<dbReference type="Proteomes" id="UP000824005">
    <property type="component" value="Unassembled WGS sequence"/>
</dbReference>
<dbReference type="PANTHER" id="PTHR43540">
    <property type="entry name" value="PEROXYUREIDOACRYLATE/UREIDOACRYLATE AMIDOHYDROLASE-RELATED"/>
    <property type="match status" value="1"/>
</dbReference>
<dbReference type="InterPro" id="IPR000868">
    <property type="entry name" value="Isochorismatase-like_dom"/>
</dbReference>